<evidence type="ECO:0000313" key="2">
    <source>
        <dbReference type="Proteomes" id="UP000237631"/>
    </source>
</evidence>
<dbReference type="EMBL" id="PNEN01000157">
    <property type="protein sequence ID" value="PPJ61028.1"/>
    <property type="molecule type" value="Genomic_DNA"/>
</dbReference>
<protein>
    <submittedName>
        <fullName evidence="1">Uncharacterized protein</fullName>
    </submittedName>
</protein>
<dbReference type="Proteomes" id="UP000237631">
    <property type="component" value="Unassembled WGS sequence"/>
</dbReference>
<accession>A0A2S6CMR3</accession>
<sequence>MAPPQLATVGASKQPKYPVDDDIYKARALLANGALVAGLEVEGRTTSREIGCCAYDMSIRVHVSACLEDELERIVRWELFTDCTECFLKHYRERLPPFSPRPEELPSVQYDQFTLEAANEASSQVAVDREMMNQHGQQNQVSDFDWYFHQFFEAKKAAILGPQQRTWDNEWALSDKQVSEKMLGWEKLCEPVQTFLAAQAEEDKKVKVLFFVDVDGDPQLELHPAPRLVYANVKELVPDEGIMVLDKGKARVSDKKGAAATSEQLTPHPIHVPEVSSGHHHTMALAEDEVAAMRFQLQASGKISGNGGPASSKSEHTGLTAKLEGTKMASSFKNLRSDFLEQTILE</sequence>
<proteinExistence type="predicted"/>
<gene>
    <name evidence="1" type="ORF">CBER1_02026</name>
</gene>
<reference evidence="2" key="1">
    <citation type="journal article" date="2017" name="bioRxiv">
        <title>Conservation of a gene cluster reveals novel cercosporin biosynthetic mechanisms and extends production to the genus Colletotrichum.</title>
        <authorList>
            <person name="de Jonge R."/>
            <person name="Ebert M.K."/>
            <person name="Huitt-Roehl C.R."/>
            <person name="Pal P."/>
            <person name="Suttle J.C."/>
            <person name="Spanner R.E."/>
            <person name="Neubauer J.D."/>
            <person name="Jurick W.M.II."/>
            <person name="Stott K.A."/>
            <person name="Secor G.A."/>
            <person name="Thomma B.P.H.J."/>
            <person name="Van de Peer Y."/>
            <person name="Townsend C.A."/>
            <person name="Bolton M.D."/>
        </authorList>
    </citation>
    <scope>NUCLEOTIDE SEQUENCE [LARGE SCALE GENOMIC DNA]</scope>
    <source>
        <strain evidence="2">CBS538.71</strain>
    </source>
</reference>
<comment type="caution">
    <text evidence="1">The sequence shown here is derived from an EMBL/GenBank/DDBJ whole genome shotgun (WGS) entry which is preliminary data.</text>
</comment>
<dbReference type="AlphaFoldDB" id="A0A2S6CMR3"/>
<name>A0A2S6CMR3_9PEZI</name>
<keyword evidence="2" id="KW-1185">Reference proteome</keyword>
<dbReference type="OrthoDB" id="3640880at2759"/>
<evidence type="ECO:0000313" key="1">
    <source>
        <dbReference type="EMBL" id="PPJ61028.1"/>
    </source>
</evidence>
<organism evidence="1 2">
    <name type="scientific">Cercospora berteroae</name>
    <dbReference type="NCBI Taxonomy" id="357750"/>
    <lineage>
        <taxon>Eukaryota</taxon>
        <taxon>Fungi</taxon>
        <taxon>Dikarya</taxon>
        <taxon>Ascomycota</taxon>
        <taxon>Pezizomycotina</taxon>
        <taxon>Dothideomycetes</taxon>
        <taxon>Dothideomycetidae</taxon>
        <taxon>Mycosphaerellales</taxon>
        <taxon>Mycosphaerellaceae</taxon>
        <taxon>Cercospora</taxon>
    </lineage>
</organism>